<reference evidence="1 2" key="1">
    <citation type="submission" date="2014-06" db="EMBL/GenBank/DDBJ databases">
        <authorList>
            <person name="Ngugi D.K."/>
            <person name="Blom J."/>
            <person name="Alam I."/>
            <person name="Rashid M."/>
            <person name="Baalawi W."/>
            <person name="Zhang G."/>
            <person name="Hikmawan T."/>
            <person name="Guan Y."/>
            <person name="Antunes A."/>
            <person name="Siam R."/>
            <person name="El-Dorry H."/>
            <person name="Bajic V."/>
            <person name="Stingl U."/>
        </authorList>
    </citation>
    <scope>NUCLEOTIDE SEQUENCE [LARGE SCALE GENOMIC DNA]</scope>
    <source>
        <strain evidence="1">SCGC AAA799-P11</strain>
    </source>
</reference>
<keyword evidence="2" id="KW-1185">Reference proteome</keyword>
<proteinExistence type="predicted"/>
<name>A0A087RWY9_9ARCH</name>
<evidence type="ECO:0000313" key="2">
    <source>
        <dbReference type="Proteomes" id="UP000029387"/>
    </source>
</evidence>
<protein>
    <submittedName>
        <fullName evidence="1">Uncharacterized protein</fullName>
    </submittedName>
</protein>
<gene>
    <name evidence="1" type="ORF">AAA799P11_01263</name>
</gene>
<dbReference type="Proteomes" id="UP000029387">
    <property type="component" value="Unassembled WGS sequence"/>
</dbReference>
<organism evidence="1 2">
    <name type="scientific">Marine Group I thaumarchaeote SCGC AAA799-P11</name>
    <dbReference type="NCBI Taxonomy" id="1502295"/>
    <lineage>
        <taxon>Archaea</taxon>
        <taxon>Nitrososphaerota</taxon>
        <taxon>Marine Group I</taxon>
    </lineage>
</organism>
<dbReference type="EMBL" id="JOSZ01000025">
    <property type="protein sequence ID" value="KFM17993.1"/>
    <property type="molecule type" value="Genomic_DNA"/>
</dbReference>
<feature type="non-terminal residue" evidence="1">
    <location>
        <position position="32"/>
    </location>
</feature>
<evidence type="ECO:0000313" key="1">
    <source>
        <dbReference type="EMBL" id="KFM17993.1"/>
    </source>
</evidence>
<dbReference type="AlphaFoldDB" id="A0A087RWY9"/>
<accession>A0A087RWY9</accession>
<comment type="caution">
    <text evidence="1">The sequence shown here is derived from an EMBL/GenBank/DDBJ whole genome shotgun (WGS) entry which is preliminary data.</text>
</comment>
<sequence length="32" mass="3410">MELVSSGDIVYTTEIIPLPEIIPDVSSASFDA</sequence>